<feature type="transmembrane region" description="Helical" evidence="6">
    <location>
        <begin position="371"/>
        <end position="395"/>
    </location>
</feature>
<evidence type="ECO:0000259" key="7">
    <source>
        <dbReference type="SMART" id="SM00693"/>
    </source>
</evidence>
<reference evidence="9 10" key="1">
    <citation type="submission" date="2014-06" db="EMBL/GenBank/DDBJ databases">
        <authorList>
            <person name="Swart Estienne"/>
        </authorList>
    </citation>
    <scope>NUCLEOTIDE SEQUENCE [LARGE SCALE GENOMIC DNA]</scope>
    <source>
        <strain evidence="9 10">130c</strain>
    </source>
</reference>
<dbReference type="Proteomes" id="UP000039865">
    <property type="component" value="Unassembled WGS sequence"/>
</dbReference>
<evidence type="ECO:0000256" key="5">
    <source>
        <dbReference type="SAM" id="MobiDB-lite"/>
    </source>
</evidence>
<evidence type="ECO:0000256" key="2">
    <source>
        <dbReference type="ARBA" id="ARBA00022692"/>
    </source>
</evidence>
<dbReference type="AlphaFoldDB" id="A0A077ZXR2"/>
<dbReference type="GO" id="GO:0005778">
    <property type="term" value="C:peroxisomal membrane"/>
    <property type="evidence" value="ECO:0007669"/>
    <property type="project" value="TreeGrafter"/>
</dbReference>
<keyword evidence="4 6" id="KW-0472">Membrane</keyword>
<dbReference type="OrthoDB" id="313454at2759"/>
<gene>
    <name evidence="9" type="primary">Contig15500.g16513</name>
    <name evidence="9" type="ORF">STYLEM_2287</name>
</gene>
<comment type="subcellular location">
    <subcellularLocation>
        <location evidence="1">Endomembrane system</location>
        <topology evidence="1">Multi-pass membrane protein</topology>
    </subcellularLocation>
</comment>
<evidence type="ECO:0000259" key="8">
    <source>
        <dbReference type="SMART" id="SM00694"/>
    </source>
</evidence>
<evidence type="ECO:0000256" key="1">
    <source>
        <dbReference type="ARBA" id="ARBA00004127"/>
    </source>
</evidence>
<feature type="compositionally biased region" description="Basic and acidic residues" evidence="5">
    <location>
        <begin position="187"/>
        <end position="204"/>
    </location>
</feature>
<dbReference type="SMART" id="SM00694">
    <property type="entry name" value="DysFC"/>
    <property type="match status" value="1"/>
</dbReference>
<dbReference type="InterPro" id="IPR052646">
    <property type="entry name" value="Peroxisomal_PEX28-32"/>
</dbReference>
<dbReference type="PANTHER" id="PTHR31679">
    <property type="entry name" value="PEROXISOMAL MEMBRANE PROTEIN PEX30-RELATED"/>
    <property type="match status" value="1"/>
</dbReference>
<dbReference type="SMART" id="SM00693">
    <property type="entry name" value="DysFN"/>
    <property type="match status" value="1"/>
</dbReference>
<evidence type="ECO:0000256" key="3">
    <source>
        <dbReference type="ARBA" id="ARBA00022989"/>
    </source>
</evidence>
<keyword evidence="3 6" id="KW-1133">Transmembrane helix</keyword>
<dbReference type="EMBL" id="CCKQ01002223">
    <property type="protein sequence ID" value="CDW73311.1"/>
    <property type="molecule type" value="Genomic_DNA"/>
</dbReference>
<evidence type="ECO:0000256" key="6">
    <source>
        <dbReference type="SAM" id="Phobius"/>
    </source>
</evidence>
<evidence type="ECO:0000313" key="9">
    <source>
        <dbReference type="EMBL" id="CDW73311.1"/>
    </source>
</evidence>
<dbReference type="InterPro" id="IPR010482">
    <property type="entry name" value="TECPR1-like_DysF"/>
</dbReference>
<feature type="domain" description="Peroxin/Ferlin" evidence="7">
    <location>
        <begin position="629"/>
        <end position="689"/>
    </location>
</feature>
<organism evidence="9 10">
    <name type="scientific">Stylonychia lemnae</name>
    <name type="common">Ciliate</name>
    <dbReference type="NCBI Taxonomy" id="5949"/>
    <lineage>
        <taxon>Eukaryota</taxon>
        <taxon>Sar</taxon>
        <taxon>Alveolata</taxon>
        <taxon>Ciliophora</taxon>
        <taxon>Intramacronucleata</taxon>
        <taxon>Spirotrichea</taxon>
        <taxon>Stichotrichia</taxon>
        <taxon>Sporadotrichida</taxon>
        <taxon>Oxytrichidae</taxon>
        <taxon>Stylonychinae</taxon>
        <taxon>Stylonychia</taxon>
    </lineage>
</organism>
<protein>
    <submittedName>
        <fullName evidence="9">Tectonin beta-propeller repeat-containing protein 1</fullName>
    </submittedName>
</protein>
<dbReference type="InParanoid" id="A0A077ZXR2"/>
<keyword evidence="2 6" id="KW-0812">Transmembrane</keyword>
<evidence type="ECO:0000313" key="10">
    <source>
        <dbReference type="Proteomes" id="UP000039865"/>
    </source>
</evidence>
<dbReference type="InterPro" id="IPR006614">
    <property type="entry name" value="Peroxin/Ferlin"/>
</dbReference>
<name>A0A077ZXR2_STYLE</name>
<feature type="transmembrane region" description="Helical" evidence="6">
    <location>
        <begin position="289"/>
        <end position="312"/>
    </location>
</feature>
<feature type="compositionally biased region" description="Polar residues" evidence="5">
    <location>
        <begin position="742"/>
        <end position="754"/>
    </location>
</feature>
<keyword evidence="10" id="KW-1185">Reference proteome</keyword>
<evidence type="ECO:0000256" key="4">
    <source>
        <dbReference type="ARBA" id="ARBA00023136"/>
    </source>
</evidence>
<dbReference type="Pfam" id="PF06398">
    <property type="entry name" value="Pex24p"/>
    <property type="match status" value="1"/>
</dbReference>
<proteinExistence type="predicted"/>
<sequence>MVFFTLRVHIAKLKLLVPLHTSNHKLYLKITAQDDSKKVEAPQITNEMITKNNGVIHIIEDLEFKLDQKCNKISVFIYANRTFKEDILLFFNDVSLRKPLSTEQIVKIEAKLYNSDKVNVANLYLEMQRQGQIISNQDFMADITQRLNIEASKVIKHEQPEEQKTATMNHNSSSPGFFASLQINKDSDKNKKSNRAKSQERETKQASSMPSSLEITQQLFAIPNLGFSMQEQREKAIPGFDPFLMGDNFQRFLRSIDVPVQIYEYLFQIFTIQNSKETFNFLIQASVYIYYYEYVLCLLPLALVLFIFYNFYFKKEFKRPTPDYIKNMRFIQMMMGSVSDMVKISYEFTEDFLYWRDPDKSQMLIKEALKLPLGIIIIIYYVPIRQCLIVGLWMATLSNSQFFVTISRVFITKLLEQTHKINKKQIYEFIAIKKDQITNFELPFSSLIFTIRSYIQQKFNLTQKQRFRNERSITFEEQDIGEEHTDNTPFSGNSKLPHVRIKKMRQSIEYAQDNFEENLDINQELRKKPNEINVLRNSQNLNLRIEQLDQEPKDRFRISRGSARAILNKETLEKLDNVQEDENLFNPVQDDDYYSLSDNENDYEEDDDVLVPDHTYFNNNNKPQDDKQIQRKIFVTYENQRWWLSSWTSTLLPGERHSWSDQKGEMQLPKEAFKLPSKDWEWEDIWHVDKHPEFTDDDGWSYGVDFSSPFHKHQGMFDVVRKRKWVRVCKKKNSTPHKESKANSTSNYNTPHRK</sequence>
<accession>A0A077ZXR2</accession>
<feature type="domain" description="Peroxin/Ferlin" evidence="8">
    <location>
        <begin position="699"/>
        <end position="732"/>
    </location>
</feature>
<dbReference type="GO" id="GO:0007031">
    <property type="term" value="P:peroxisome organization"/>
    <property type="evidence" value="ECO:0007669"/>
    <property type="project" value="TreeGrafter"/>
</dbReference>
<feature type="region of interest" description="Disordered" evidence="5">
    <location>
        <begin position="730"/>
        <end position="754"/>
    </location>
</feature>
<feature type="region of interest" description="Disordered" evidence="5">
    <location>
        <begin position="187"/>
        <end position="212"/>
    </location>
</feature>
<dbReference type="GO" id="GO:0012505">
    <property type="term" value="C:endomembrane system"/>
    <property type="evidence" value="ECO:0007669"/>
    <property type="project" value="UniProtKB-SubCell"/>
</dbReference>
<dbReference type="PANTHER" id="PTHR31679:SF2">
    <property type="entry name" value="PEROXISOMAL MEMBRANE PROTEIN PEX30-RELATED"/>
    <property type="match status" value="1"/>
</dbReference>